<protein>
    <submittedName>
        <fullName evidence="3">Reverse transcriptase</fullName>
    </submittedName>
</protein>
<name>A0A183B5M8_9TREM</name>
<accession>A0A183B5M8</accession>
<gene>
    <name evidence="1" type="ORF">ECPE_LOCUS14513</name>
</gene>
<dbReference type="EMBL" id="UZAN01057748">
    <property type="protein sequence ID" value="VDP91785.1"/>
    <property type="molecule type" value="Genomic_DNA"/>
</dbReference>
<evidence type="ECO:0000313" key="2">
    <source>
        <dbReference type="Proteomes" id="UP000272942"/>
    </source>
</evidence>
<dbReference type="OrthoDB" id="10056300at2759"/>
<reference evidence="3" key="1">
    <citation type="submission" date="2016-06" db="UniProtKB">
        <authorList>
            <consortium name="WormBaseParasite"/>
        </authorList>
    </citation>
    <scope>IDENTIFICATION</scope>
</reference>
<organism evidence="3">
    <name type="scientific">Echinostoma caproni</name>
    <dbReference type="NCBI Taxonomy" id="27848"/>
    <lineage>
        <taxon>Eukaryota</taxon>
        <taxon>Metazoa</taxon>
        <taxon>Spiralia</taxon>
        <taxon>Lophotrochozoa</taxon>
        <taxon>Platyhelminthes</taxon>
        <taxon>Trematoda</taxon>
        <taxon>Digenea</taxon>
        <taxon>Plagiorchiida</taxon>
        <taxon>Echinostomata</taxon>
        <taxon>Echinostomatoidea</taxon>
        <taxon>Echinostomatidae</taxon>
        <taxon>Echinostoma</taxon>
    </lineage>
</organism>
<dbReference type="SUPFAM" id="SSF56672">
    <property type="entry name" value="DNA/RNA polymerases"/>
    <property type="match status" value="1"/>
</dbReference>
<dbReference type="WBParaSite" id="ECPE_0001455301-mRNA-1">
    <property type="protein sequence ID" value="ECPE_0001455301-mRNA-1"/>
    <property type="gene ID" value="ECPE_0001455301"/>
</dbReference>
<evidence type="ECO:0000313" key="1">
    <source>
        <dbReference type="EMBL" id="VDP91785.1"/>
    </source>
</evidence>
<proteinExistence type="predicted"/>
<dbReference type="InterPro" id="IPR043502">
    <property type="entry name" value="DNA/RNA_pol_sf"/>
</dbReference>
<reference evidence="1 2" key="2">
    <citation type="submission" date="2018-11" db="EMBL/GenBank/DDBJ databases">
        <authorList>
            <consortium name="Pathogen Informatics"/>
        </authorList>
    </citation>
    <scope>NUCLEOTIDE SEQUENCE [LARGE SCALE GENOMIC DNA]</scope>
    <source>
        <strain evidence="1 2">Egypt</strain>
    </source>
</reference>
<dbReference type="AlphaFoldDB" id="A0A183B5M8"/>
<dbReference type="Proteomes" id="UP000272942">
    <property type="component" value="Unassembled WGS sequence"/>
</dbReference>
<dbReference type="Gene3D" id="3.10.10.10">
    <property type="entry name" value="HIV Type 1 Reverse Transcriptase, subunit A, domain 1"/>
    <property type="match status" value="1"/>
</dbReference>
<evidence type="ECO:0000313" key="3">
    <source>
        <dbReference type="WBParaSite" id="ECPE_0001455301-mRNA-1"/>
    </source>
</evidence>
<sequence length="144" mass="15831">MGLPVINCNYLAKRCCAFNLSPVCQSRSDSRYQATVHSPSILALQAMRLLQGSITLHTNDKPITSHLQYFIVQCSGNVGGMKVPSVKFFLKRRVLPYGQREGALKALQKMEQDDVISKAESSAWATPIVVAMKSDGRTARICGD</sequence>
<keyword evidence="2" id="KW-1185">Reference proteome</keyword>